<dbReference type="InterPro" id="IPR004837">
    <property type="entry name" value="NaCa_Exmemb"/>
</dbReference>
<dbReference type="GO" id="GO:0005432">
    <property type="term" value="F:calcium:sodium antiporter activity"/>
    <property type="evidence" value="ECO:0007669"/>
    <property type="project" value="TreeGrafter"/>
</dbReference>
<dbReference type="Proteomes" id="UP000752696">
    <property type="component" value="Unassembled WGS sequence"/>
</dbReference>
<keyword evidence="7 8" id="KW-0472">Membrane</keyword>
<reference evidence="10" key="1">
    <citation type="submission" date="2020-07" db="EMBL/GenBank/DDBJ databases">
        <authorList>
            <person name="Nazaruddin N."/>
        </authorList>
    </citation>
    <scope>NUCLEOTIDE SEQUENCE</scope>
</reference>
<evidence type="ECO:0000256" key="5">
    <source>
        <dbReference type="ARBA" id="ARBA00022692"/>
    </source>
</evidence>
<organism evidence="10 11">
    <name type="scientific">Heterotrigona itama</name>
    <dbReference type="NCBI Taxonomy" id="395501"/>
    <lineage>
        <taxon>Eukaryota</taxon>
        <taxon>Metazoa</taxon>
        <taxon>Ecdysozoa</taxon>
        <taxon>Arthropoda</taxon>
        <taxon>Hexapoda</taxon>
        <taxon>Insecta</taxon>
        <taxon>Pterygota</taxon>
        <taxon>Neoptera</taxon>
        <taxon>Endopterygota</taxon>
        <taxon>Hymenoptera</taxon>
        <taxon>Apocrita</taxon>
        <taxon>Aculeata</taxon>
        <taxon>Apoidea</taxon>
        <taxon>Anthophila</taxon>
        <taxon>Apidae</taxon>
        <taxon>Heterotrigona</taxon>
    </lineage>
</organism>
<dbReference type="AlphaFoldDB" id="A0A6V7HIJ1"/>
<keyword evidence="4" id="KW-0406">Ion transport</keyword>
<name>A0A6V7HIJ1_9HYME</name>
<feature type="transmembrane region" description="Helical" evidence="8">
    <location>
        <begin position="350"/>
        <end position="371"/>
    </location>
</feature>
<accession>A0A6V7HIJ1</accession>
<feature type="transmembrane region" description="Helical" evidence="8">
    <location>
        <begin position="311"/>
        <end position="330"/>
    </location>
</feature>
<keyword evidence="4" id="KW-0109">Calcium transport</keyword>
<feature type="transmembrane region" description="Helical" evidence="8">
    <location>
        <begin position="152"/>
        <end position="170"/>
    </location>
</feature>
<evidence type="ECO:0000256" key="7">
    <source>
        <dbReference type="ARBA" id="ARBA00023136"/>
    </source>
</evidence>
<dbReference type="Gene3D" id="1.20.1420.30">
    <property type="entry name" value="NCX, central ion-binding region"/>
    <property type="match status" value="2"/>
</dbReference>
<comment type="caution">
    <text evidence="10">The sequence shown here is derived from an EMBL/GenBank/DDBJ whole genome shotgun (WGS) entry which is preliminary data.</text>
</comment>
<evidence type="ECO:0000256" key="8">
    <source>
        <dbReference type="SAM" id="Phobius"/>
    </source>
</evidence>
<feature type="transmembrane region" description="Helical" evidence="8">
    <location>
        <begin position="78"/>
        <end position="98"/>
    </location>
</feature>
<feature type="non-terminal residue" evidence="10">
    <location>
        <position position="1"/>
    </location>
</feature>
<keyword evidence="11" id="KW-1185">Reference proteome</keyword>
<dbReference type="PANTHER" id="PTHR12266">
    <property type="entry name" value="NA+/CA2+ K+ INDEPENDENT EXCHANGER"/>
    <property type="match status" value="1"/>
</dbReference>
<keyword evidence="4" id="KW-0106">Calcium</keyword>
<evidence type="ECO:0000313" key="11">
    <source>
        <dbReference type="Proteomes" id="UP000752696"/>
    </source>
</evidence>
<evidence type="ECO:0000256" key="1">
    <source>
        <dbReference type="ARBA" id="ARBA00004141"/>
    </source>
</evidence>
<dbReference type="EMBL" id="CAJDYZ010011979">
    <property type="protein sequence ID" value="CAD1480388.1"/>
    <property type="molecule type" value="Genomic_DNA"/>
</dbReference>
<sequence>DDCSYVWNIRIEDRCEWVRSTNDCDTGSILSYTEILFCTFGTENTFVFTMGLMVMIVWLLYMFLILATTADNFFCPSLAVIAGVLRLSDNIAGVTILAFGNGAPDIFTSLVSGADEGIIMFTELIGAGVFVTAIIAGSVAVVKPFRVLLKPLMRDACFYIVTVCWISYVIRDGTIHLWEAVIWRAHFGPVSVVPIFLLLGTVIGVIVFLTTEADRVPRYHNVFAFLGFLAAMLSVYLVAGEVMGVLQCVGYAFSISDAMLGITFLAWGNSIGGGEGRGGEGYCKRKTNSNLPPTDLISNVTIAKRGFPRMGYAACFGGPMFNTLLGLGLTYGMAAGTHPAQHISMRMSDMAPGCLAFLLCSLISTIIYLNITGSIARRSYGYLLYSIYFTFILIQFLSEFRVIHPLGTDHRP</sequence>
<dbReference type="GO" id="GO:0006874">
    <property type="term" value="P:intracellular calcium ion homeostasis"/>
    <property type="evidence" value="ECO:0007669"/>
    <property type="project" value="TreeGrafter"/>
</dbReference>
<feature type="transmembrane region" description="Helical" evidence="8">
    <location>
        <begin position="118"/>
        <end position="140"/>
    </location>
</feature>
<comment type="subcellular location">
    <subcellularLocation>
        <location evidence="1">Membrane</location>
        <topology evidence="1">Multi-pass membrane protein</topology>
    </subcellularLocation>
</comment>
<feature type="transmembrane region" description="Helical" evidence="8">
    <location>
        <begin position="46"/>
        <end position="66"/>
    </location>
</feature>
<keyword evidence="2" id="KW-0813">Transport</keyword>
<feature type="transmembrane region" description="Helical" evidence="8">
    <location>
        <begin position="244"/>
        <end position="267"/>
    </location>
</feature>
<evidence type="ECO:0000256" key="2">
    <source>
        <dbReference type="ARBA" id="ARBA00022448"/>
    </source>
</evidence>
<evidence type="ECO:0000259" key="9">
    <source>
        <dbReference type="Pfam" id="PF01699"/>
    </source>
</evidence>
<protein>
    <recommendedName>
        <fullName evidence="9">Sodium/calcium exchanger membrane region domain-containing protein</fullName>
    </recommendedName>
</protein>
<evidence type="ECO:0000313" key="10">
    <source>
        <dbReference type="EMBL" id="CAD1480388.1"/>
    </source>
</evidence>
<evidence type="ECO:0000256" key="4">
    <source>
        <dbReference type="ARBA" id="ARBA00022568"/>
    </source>
</evidence>
<dbReference type="OrthoDB" id="407410at2759"/>
<dbReference type="PANTHER" id="PTHR12266:SF0">
    <property type="entry name" value="MITOCHONDRIAL SODIUM_CALCIUM EXCHANGER PROTEIN"/>
    <property type="match status" value="1"/>
</dbReference>
<evidence type="ECO:0000256" key="3">
    <source>
        <dbReference type="ARBA" id="ARBA00022449"/>
    </source>
</evidence>
<evidence type="ECO:0000256" key="6">
    <source>
        <dbReference type="ARBA" id="ARBA00022989"/>
    </source>
</evidence>
<dbReference type="InterPro" id="IPR051359">
    <property type="entry name" value="CaCA_antiporter"/>
</dbReference>
<feature type="transmembrane region" description="Helical" evidence="8">
    <location>
        <begin position="383"/>
        <end position="403"/>
    </location>
</feature>
<gene>
    <name evidence="10" type="ORF">MHI_LOCUS926061</name>
</gene>
<dbReference type="Pfam" id="PF01699">
    <property type="entry name" value="Na_Ca_ex"/>
    <property type="match status" value="2"/>
</dbReference>
<feature type="domain" description="Sodium/calcium exchanger membrane region" evidence="9">
    <location>
        <begin position="56"/>
        <end position="182"/>
    </location>
</feature>
<keyword evidence="6 8" id="KW-1133">Transmembrane helix</keyword>
<keyword evidence="3" id="KW-0050">Antiport</keyword>
<proteinExistence type="predicted"/>
<feature type="transmembrane region" description="Helical" evidence="8">
    <location>
        <begin position="190"/>
        <end position="209"/>
    </location>
</feature>
<dbReference type="InterPro" id="IPR044880">
    <property type="entry name" value="NCX_ion-bd_dom_sf"/>
</dbReference>
<feature type="transmembrane region" description="Helical" evidence="8">
    <location>
        <begin position="221"/>
        <end position="238"/>
    </location>
</feature>
<dbReference type="GO" id="GO:0016020">
    <property type="term" value="C:membrane"/>
    <property type="evidence" value="ECO:0007669"/>
    <property type="project" value="UniProtKB-SubCell"/>
</dbReference>
<feature type="non-terminal residue" evidence="10">
    <location>
        <position position="412"/>
    </location>
</feature>
<feature type="domain" description="Sodium/calcium exchanger membrane region" evidence="9">
    <location>
        <begin position="295"/>
        <end position="396"/>
    </location>
</feature>
<keyword evidence="5 8" id="KW-0812">Transmembrane</keyword>